<comment type="caution">
    <text evidence="7">The sequence shown here is derived from an EMBL/GenBank/DDBJ whole genome shotgun (WGS) entry which is preliminary data.</text>
</comment>
<reference evidence="7 8" key="1">
    <citation type="journal article" date="2013" name="Curr. Biol.">
        <title>The Genome of the Foraminiferan Reticulomyxa filosa.</title>
        <authorList>
            <person name="Glockner G."/>
            <person name="Hulsmann N."/>
            <person name="Schleicher M."/>
            <person name="Noegel A.A."/>
            <person name="Eichinger L."/>
            <person name="Gallinger C."/>
            <person name="Pawlowski J."/>
            <person name="Sierra R."/>
            <person name="Euteneuer U."/>
            <person name="Pillet L."/>
            <person name="Moustafa A."/>
            <person name="Platzer M."/>
            <person name="Groth M."/>
            <person name="Szafranski K."/>
            <person name="Schliwa M."/>
        </authorList>
    </citation>
    <scope>NUCLEOTIDE SEQUENCE [LARGE SCALE GENOMIC DNA]</scope>
</reference>
<gene>
    <name evidence="7" type="ORF">RFI_02439</name>
</gene>
<organism evidence="7 8">
    <name type="scientific">Reticulomyxa filosa</name>
    <dbReference type="NCBI Taxonomy" id="46433"/>
    <lineage>
        <taxon>Eukaryota</taxon>
        <taxon>Sar</taxon>
        <taxon>Rhizaria</taxon>
        <taxon>Retaria</taxon>
        <taxon>Foraminifera</taxon>
        <taxon>Monothalamids</taxon>
        <taxon>Reticulomyxidae</taxon>
        <taxon>Reticulomyxa</taxon>
    </lineage>
</organism>
<accession>X6P8Y2</accession>
<dbReference type="GO" id="GO:0005975">
    <property type="term" value="P:carbohydrate metabolic process"/>
    <property type="evidence" value="ECO:0007669"/>
    <property type="project" value="InterPro"/>
</dbReference>
<dbReference type="PRINTS" id="PR00738">
    <property type="entry name" value="GLHYDRLASE20"/>
</dbReference>
<dbReference type="GO" id="GO:0016020">
    <property type="term" value="C:membrane"/>
    <property type="evidence" value="ECO:0007669"/>
    <property type="project" value="TreeGrafter"/>
</dbReference>
<keyword evidence="4" id="KW-0378">Hydrolase</keyword>
<dbReference type="EC" id="3.2.1.52" evidence="3"/>
<dbReference type="Proteomes" id="UP000023152">
    <property type="component" value="Unassembled WGS sequence"/>
</dbReference>
<dbReference type="InterPro" id="IPR025705">
    <property type="entry name" value="Beta_hexosaminidase_sua/sub"/>
</dbReference>
<dbReference type="GO" id="GO:0030203">
    <property type="term" value="P:glycosaminoglycan metabolic process"/>
    <property type="evidence" value="ECO:0007669"/>
    <property type="project" value="TreeGrafter"/>
</dbReference>
<dbReference type="EMBL" id="ASPP01002394">
    <property type="protein sequence ID" value="ETO34651.1"/>
    <property type="molecule type" value="Genomic_DNA"/>
</dbReference>
<sequence length="198" mass="22683">MAANNFTTEQAYGYFVERAMDIAYYKYGLQVINWVEVFNNFNNTLNRNVTVIEVWKSKEFILMLAAAVEMGFRAILADDDLWYLDHLTVTWDEMYMNEPFADISNKTQQALVLGGEGCMWGETVDVSDIEQTVWPRASAIAERLWSPAYVNNTNKALPRIEYFRCLMNERGIAAAPVNNPIAREAPPGPGSCYDQRRR</sequence>
<feature type="domain" description="Glycoside hydrolase family 20 catalytic" evidence="6">
    <location>
        <begin position="7"/>
        <end position="147"/>
    </location>
</feature>
<dbReference type="OrthoDB" id="428480at2759"/>
<keyword evidence="8" id="KW-1185">Reference proteome</keyword>
<dbReference type="InterPro" id="IPR015883">
    <property type="entry name" value="Glyco_hydro_20_cat"/>
</dbReference>
<evidence type="ECO:0000256" key="3">
    <source>
        <dbReference type="ARBA" id="ARBA00012663"/>
    </source>
</evidence>
<dbReference type="Pfam" id="PF00728">
    <property type="entry name" value="Glyco_hydro_20"/>
    <property type="match status" value="1"/>
</dbReference>
<proteinExistence type="inferred from homology"/>
<dbReference type="PANTHER" id="PTHR22600:SF21">
    <property type="entry name" value="BETA-HEXOSAMINIDASE A"/>
    <property type="match status" value="1"/>
</dbReference>
<evidence type="ECO:0000313" key="7">
    <source>
        <dbReference type="EMBL" id="ETO34651.1"/>
    </source>
</evidence>
<evidence type="ECO:0000256" key="2">
    <source>
        <dbReference type="ARBA" id="ARBA00006285"/>
    </source>
</evidence>
<dbReference type="SUPFAM" id="SSF51445">
    <property type="entry name" value="(Trans)glycosidases"/>
    <property type="match status" value="1"/>
</dbReference>
<feature type="region of interest" description="Disordered" evidence="5">
    <location>
        <begin position="179"/>
        <end position="198"/>
    </location>
</feature>
<dbReference type="PANTHER" id="PTHR22600">
    <property type="entry name" value="BETA-HEXOSAMINIDASE"/>
    <property type="match status" value="1"/>
</dbReference>
<comment type="catalytic activity">
    <reaction evidence="1">
        <text>Hydrolysis of terminal non-reducing N-acetyl-D-hexosamine residues in N-acetyl-beta-D-hexosaminides.</text>
        <dbReference type="EC" id="3.2.1.52"/>
    </reaction>
</comment>
<protein>
    <recommendedName>
        <fullName evidence="3">beta-N-acetylhexosaminidase</fullName>
        <ecNumber evidence="3">3.2.1.52</ecNumber>
    </recommendedName>
</protein>
<evidence type="ECO:0000313" key="8">
    <source>
        <dbReference type="Proteomes" id="UP000023152"/>
    </source>
</evidence>
<name>X6P8Y2_RETFI</name>
<dbReference type="GO" id="GO:0004563">
    <property type="term" value="F:beta-N-acetylhexosaminidase activity"/>
    <property type="evidence" value="ECO:0007669"/>
    <property type="project" value="UniProtKB-EC"/>
</dbReference>
<evidence type="ECO:0000256" key="5">
    <source>
        <dbReference type="SAM" id="MobiDB-lite"/>
    </source>
</evidence>
<evidence type="ECO:0000256" key="1">
    <source>
        <dbReference type="ARBA" id="ARBA00001231"/>
    </source>
</evidence>
<evidence type="ECO:0000259" key="6">
    <source>
        <dbReference type="Pfam" id="PF00728"/>
    </source>
</evidence>
<evidence type="ECO:0000256" key="4">
    <source>
        <dbReference type="ARBA" id="ARBA00022801"/>
    </source>
</evidence>
<comment type="similarity">
    <text evidence="2">Belongs to the glycosyl hydrolase 20 family.</text>
</comment>
<dbReference type="AlphaFoldDB" id="X6P8Y2"/>
<dbReference type="Gene3D" id="3.20.20.80">
    <property type="entry name" value="Glycosidases"/>
    <property type="match status" value="1"/>
</dbReference>
<dbReference type="InterPro" id="IPR017853">
    <property type="entry name" value="GH"/>
</dbReference>